<dbReference type="AlphaFoldDB" id="A0A653CJZ8"/>
<keyword evidence="3" id="KW-1185">Reference proteome</keyword>
<reference evidence="1 3" key="1">
    <citation type="submission" date="2019-01" db="EMBL/GenBank/DDBJ databases">
        <authorList>
            <person name="Sayadi A."/>
        </authorList>
    </citation>
    <scope>NUCLEOTIDE SEQUENCE [LARGE SCALE GENOMIC DNA]</scope>
</reference>
<dbReference type="EMBL" id="CAACVG010008049">
    <property type="protein sequence ID" value="VEN48238.1"/>
    <property type="molecule type" value="Genomic_DNA"/>
</dbReference>
<evidence type="ECO:0000313" key="2">
    <source>
        <dbReference type="EMBL" id="VEN60150.1"/>
    </source>
</evidence>
<gene>
    <name evidence="2" type="ORF">CALMAC_LOCUS17930</name>
    <name evidence="1" type="ORF">CALMAC_LOCUS9759</name>
</gene>
<organism evidence="1 3">
    <name type="scientific">Callosobruchus maculatus</name>
    <name type="common">Southern cowpea weevil</name>
    <name type="synonym">Pulse bruchid</name>
    <dbReference type="NCBI Taxonomy" id="64391"/>
    <lineage>
        <taxon>Eukaryota</taxon>
        <taxon>Metazoa</taxon>
        <taxon>Ecdysozoa</taxon>
        <taxon>Arthropoda</taxon>
        <taxon>Hexapoda</taxon>
        <taxon>Insecta</taxon>
        <taxon>Pterygota</taxon>
        <taxon>Neoptera</taxon>
        <taxon>Endopterygota</taxon>
        <taxon>Coleoptera</taxon>
        <taxon>Polyphaga</taxon>
        <taxon>Cucujiformia</taxon>
        <taxon>Chrysomeloidea</taxon>
        <taxon>Chrysomelidae</taxon>
        <taxon>Bruchinae</taxon>
        <taxon>Bruchini</taxon>
        <taxon>Callosobruchus</taxon>
    </lineage>
</organism>
<evidence type="ECO:0000313" key="3">
    <source>
        <dbReference type="Proteomes" id="UP000410492"/>
    </source>
</evidence>
<dbReference type="Proteomes" id="UP000410492">
    <property type="component" value="Unassembled WGS sequence"/>
</dbReference>
<proteinExistence type="predicted"/>
<name>A0A653CJZ8_CALMS</name>
<sequence>MTFAAHNHIELPTDDGTTCHTDDKTSVSWPVTCRDMAVLPCRRTNDGKQNRPVKISAPQVLYIFEIYYQRHVQFL</sequence>
<protein>
    <submittedName>
        <fullName evidence="1">Uncharacterized protein</fullName>
    </submittedName>
</protein>
<dbReference type="EMBL" id="CAACVG010012372">
    <property type="protein sequence ID" value="VEN60150.1"/>
    <property type="molecule type" value="Genomic_DNA"/>
</dbReference>
<evidence type="ECO:0000313" key="1">
    <source>
        <dbReference type="EMBL" id="VEN48238.1"/>
    </source>
</evidence>
<feature type="non-terminal residue" evidence="1">
    <location>
        <position position="75"/>
    </location>
</feature>
<accession>A0A653CJZ8</accession>